<feature type="region of interest" description="Disordered" evidence="2">
    <location>
        <begin position="727"/>
        <end position="755"/>
    </location>
</feature>
<feature type="region of interest" description="Disordered" evidence="2">
    <location>
        <begin position="1428"/>
        <end position="1448"/>
    </location>
</feature>
<name>A0A6L2JB03_TANCI</name>
<dbReference type="Gene3D" id="1.10.246.20">
    <property type="entry name" value="Coactivator CBP, KIX domain"/>
    <property type="match status" value="1"/>
</dbReference>
<reference evidence="4" key="1">
    <citation type="journal article" date="2019" name="Sci. Rep.">
        <title>Draft genome of Tanacetum cinerariifolium, the natural source of mosquito coil.</title>
        <authorList>
            <person name="Yamashiro T."/>
            <person name="Shiraishi A."/>
            <person name="Satake H."/>
            <person name="Nakayama K."/>
        </authorList>
    </citation>
    <scope>NUCLEOTIDE SEQUENCE</scope>
</reference>
<feature type="compositionally biased region" description="Polar residues" evidence="2">
    <location>
        <begin position="1310"/>
        <end position="1319"/>
    </location>
</feature>
<feature type="domain" description="Reverse transcriptase Ty1/copia-type" evidence="3">
    <location>
        <begin position="901"/>
        <end position="1048"/>
    </location>
</feature>
<dbReference type="GO" id="GO:0006355">
    <property type="term" value="P:regulation of DNA-templated transcription"/>
    <property type="evidence" value="ECO:0007669"/>
    <property type="project" value="InterPro"/>
</dbReference>
<feature type="region of interest" description="Disordered" evidence="2">
    <location>
        <begin position="1310"/>
        <end position="1336"/>
    </location>
</feature>
<evidence type="ECO:0000259" key="3">
    <source>
        <dbReference type="Pfam" id="PF07727"/>
    </source>
</evidence>
<gene>
    <name evidence="4" type="ORF">Tci_006171</name>
</gene>
<feature type="region of interest" description="Disordered" evidence="2">
    <location>
        <begin position="306"/>
        <end position="337"/>
    </location>
</feature>
<dbReference type="InterPro" id="IPR013103">
    <property type="entry name" value="RVT_2"/>
</dbReference>
<keyword evidence="1" id="KW-0539">Nucleus</keyword>
<dbReference type="EMBL" id="BKCJ010000549">
    <property type="protein sequence ID" value="GEU34193.1"/>
    <property type="molecule type" value="Genomic_DNA"/>
</dbReference>
<feature type="compositionally biased region" description="Polar residues" evidence="2">
    <location>
        <begin position="1434"/>
        <end position="1448"/>
    </location>
</feature>
<sequence length="1510" mass="169888">MGKQFVRDLKMPRPGPRPYECVRRAWHSDRHQPMRGSLIQEIFRVVNEIHSSATRKNKEWQDKLPVVVLKAEEIMYSKANSEAEYMDLETLWDRANDAINTIIRLDESAETGVFLQPCIEAALNLGCTPVRTSRSQRNNTSTYYLNIRNREPNLCPSNNLHRTTQETPMTHAPFVSNYSQIMKPQSTNLSPFSPKPQIPILQNHQSLRNNFTFASSPSDRPYLCQSTNAQSVYPLYYGNGIELKESKISYGAPPEPYHELNENGRMGFIQKPKIFNPANESDAAKGNLRYPSEEQSQGYECDLSLRLGPSQQSQPNDVGNLDNSKRLSESENLDVEARMRKRKAKVSNLYEDLQFCWRSKVSSGNSNGGTMTNAGMVLHTVCTIECEELRTCFQACIKVSSPFQPKPLSASQHKPELRPTKDFKAKYNKVKAKLALLSSSASASKAANIKNKGLIAEACEWNEEEVSSDDNEIVEVKVLMALAKENDAISKEGARNGEDLHEKADDTKVSIPGVERPWLSKAEGFILPNHDTGRILKAESQRNTTDSLVDVTVSSATNYDPADESSVCSTPLPPLKKLDDAEPISKPKTIKSILGSKFTFKAETLKGVIINEPSSAPAKHLKSSGRYSSKPKNLRPSKHFFPPCIRRGFSDHLSDDCVNYPTCDICGSYDHDTHGHNMIISLRRGIKPKNPQRDMKSCETCGSTVHTTTDYNDIEWFRRGEELQAKKAEALKSSKAESSNANRSKTPTRRPITPRSVNYESTSLSLLMSTQDDDGYLLGYSLVSKTFKVFNTRRQQTEETYHITFDESLDAIKFSKPSTDNINFAENERYPPDDIFILMSLLKGAGMLTRAMAKELGAALAHKCLFIDFLSEEEPKKVSKALQHPGWVDVMQDKLNQFARNKVWTLVLVPYGKTIIGSKWVFRNKRDETGIVIKNKERLVAQGYNQQKGIDYEETFAPVARLKAIRIFLAFATYMNFIVYQMDVKSAFLNGKLKEEVYVKQLPGVESNEFPNHVCKLGKALYRLKQAPRAWYESLSTFLTEHKFVRVKTPMIPPNKLGPDLNGKTINETQYRGMIGSLMYLTASRHDIQFSTCLCARYQANPKESNLTVKRIFRKSTFSGCQFLGGKLVVNSLTMISSMKRDHILKGDIELHFILTQYQLADIFTKPLDEPTFKRLIVELGEIRGDIGITTFRNALRAHYVSHSSMYIPPPFITIVRPWFAIIGYSEKIRAKGTLKKSCLPPREKVIPYPRFISLLLEYTMPIYENEELTINPTQVFSVHNWALKSNQHKGPPFTDHMKAICNIDVPVNSQSPKTSSQAEKVLQGKKPGAKTGSLTSLGATIKERDHPQLSSGCDALADSTIEADPALYAPNDSIPSQQEFLDLPSQISSVQKKLKTLDSLPSLLNKVTKTLNRFSTVVENASGATTKHVPSVGQATASPTEGEKNTNPAIKNAEPNLHDELFDLLGVDVVTQYYNKKLLYDKYCDKMLKRRKSSKITNCNVLPQRALSH</sequence>
<protein>
    <recommendedName>
        <fullName evidence="3">Reverse transcriptase Ty1/copia-type domain-containing protein</fullName>
    </recommendedName>
</protein>
<evidence type="ECO:0000256" key="2">
    <source>
        <dbReference type="SAM" id="MobiDB-lite"/>
    </source>
</evidence>
<dbReference type="PANTHER" id="PTHR35300:SF5">
    <property type="entry name" value="HISTONE ACETYLTRANSFERASE"/>
    <property type="match status" value="1"/>
</dbReference>
<dbReference type="GO" id="GO:0003712">
    <property type="term" value="F:transcription coregulator activity"/>
    <property type="evidence" value="ECO:0007669"/>
    <property type="project" value="InterPro"/>
</dbReference>
<dbReference type="InterPro" id="IPR043502">
    <property type="entry name" value="DNA/RNA_pol_sf"/>
</dbReference>
<dbReference type="PANTHER" id="PTHR35300">
    <property type="entry name" value="COACTIVATOR CBP, KIX DOMAIN-CONTAINING PROTEIN-RELATED"/>
    <property type="match status" value="1"/>
</dbReference>
<accession>A0A6L2JB03</accession>
<dbReference type="Pfam" id="PF07727">
    <property type="entry name" value="RVT_2"/>
    <property type="match status" value="1"/>
</dbReference>
<comment type="caution">
    <text evidence="4">The sequence shown here is derived from an EMBL/GenBank/DDBJ whole genome shotgun (WGS) entry which is preliminary data.</text>
</comment>
<evidence type="ECO:0000256" key="1">
    <source>
        <dbReference type="ARBA" id="ARBA00023242"/>
    </source>
</evidence>
<proteinExistence type="predicted"/>
<dbReference type="InterPro" id="IPR036529">
    <property type="entry name" value="KIX_dom_sf"/>
</dbReference>
<evidence type="ECO:0000313" key="4">
    <source>
        <dbReference type="EMBL" id="GEU34193.1"/>
    </source>
</evidence>
<dbReference type="SUPFAM" id="SSF56672">
    <property type="entry name" value="DNA/RNA polymerases"/>
    <property type="match status" value="1"/>
</dbReference>
<organism evidence="4">
    <name type="scientific">Tanacetum cinerariifolium</name>
    <name type="common">Dalmatian daisy</name>
    <name type="synonym">Chrysanthemum cinerariifolium</name>
    <dbReference type="NCBI Taxonomy" id="118510"/>
    <lineage>
        <taxon>Eukaryota</taxon>
        <taxon>Viridiplantae</taxon>
        <taxon>Streptophyta</taxon>
        <taxon>Embryophyta</taxon>
        <taxon>Tracheophyta</taxon>
        <taxon>Spermatophyta</taxon>
        <taxon>Magnoliopsida</taxon>
        <taxon>eudicotyledons</taxon>
        <taxon>Gunneridae</taxon>
        <taxon>Pentapetalae</taxon>
        <taxon>asterids</taxon>
        <taxon>campanulids</taxon>
        <taxon>Asterales</taxon>
        <taxon>Asteraceae</taxon>
        <taxon>Asteroideae</taxon>
        <taxon>Anthemideae</taxon>
        <taxon>Anthemidinae</taxon>
        <taxon>Tanacetum</taxon>
    </lineage>
</organism>